<evidence type="ECO:0000313" key="3">
    <source>
        <dbReference type="Proteomes" id="UP001501295"/>
    </source>
</evidence>
<evidence type="ECO:0000313" key="2">
    <source>
        <dbReference type="EMBL" id="GAA4685018.1"/>
    </source>
</evidence>
<feature type="region of interest" description="Disordered" evidence="1">
    <location>
        <begin position="1"/>
        <end position="47"/>
    </location>
</feature>
<protein>
    <submittedName>
        <fullName evidence="2">Uncharacterized protein</fullName>
    </submittedName>
</protein>
<organism evidence="2 3">
    <name type="scientific">Frondihabitans cladoniiphilus</name>
    <dbReference type="NCBI Taxonomy" id="715785"/>
    <lineage>
        <taxon>Bacteria</taxon>
        <taxon>Bacillati</taxon>
        <taxon>Actinomycetota</taxon>
        <taxon>Actinomycetes</taxon>
        <taxon>Micrococcales</taxon>
        <taxon>Microbacteriaceae</taxon>
        <taxon>Frondihabitans</taxon>
    </lineage>
</organism>
<comment type="caution">
    <text evidence="2">The sequence shown here is derived from an EMBL/GenBank/DDBJ whole genome shotgun (WGS) entry which is preliminary data.</text>
</comment>
<dbReference type="RefSeq" id="WP_345377141.1">
    <property type="nucleotide sequence ID" value="NZ_BAABLM010000010.1"/>
</dbReference>
<proteinExistence type="predicted"/>
<sequence>MTATDLPKNPGLPASLEDDPRLADFVPVEIPSPEDDALTAKSDSAAG</sequence>
<name>A0ABP8W9X2_9MICO</name>
<reference evidence="3" key="1">
    <citation type="journal article" date="2019" name="Int. J. Syst. Evol. Microbiol.">
        <title>The Global Catalogue of Microorganisms (GCM) 10K type strain sequencing project: providing services to taxonomists for standard genome sequencing and annotation.</title>
        <authorList>
            <consortium name="The Broad Institute Genomics Platform"/>
            <consortium name="The Broad Institute Genome Sequencing Center for Infectious Disease"/>
            <person name="Wu L."/>
            <person name="Ma J."/>
        </authorList>
    </citation>
    <scope>NUCLEOTIDE SEQUENCE [LARGE SCALE GENOMIC DNA]</scope>
    <source>
        <strain evidence="3">JCM 18956</strain>
    </source>
</reference>
<keyword evidence="3" id="KW-1185">Reference proteome</keyword>
<evidence type="ECO:0000256" key="1">
    <source>
        <dbReference type="SAM" id="MobiDB-lite"/>
    </source>
</evidence>
<dbReference type="Proteomes" id="UP001501295">
    <property type="component" value="Unassembled WGS sequence"/>
</dbReference>
<dbReference type="EMBL" id="BAABLM010000010">
    <property type="protein sequence ID" value="GAA4685018.1"/>
    <property type="molecule type" value="Genomic_DNA"/>
</dbReference>
<gene>
    <name evidence="2" type="ORF">GCM10025780_34190</name>
</gene>
<accession>A0ABP8W9X2</accession>